<dbReference type="Proteomes" id="UP000195437">
    <property type="component" value="Chromosome"/>
</dbReference>
<evidence type="ECO:0000256" key="1">
    <source>
        <dbReference type="ARBA" id="ARBA00022679"/>
    </source>
</evidence>
<evidence type="ECO:0000313" key="5">
    <source>
        <dbReference type="Proteomes" id="UP000195437"/>
    </source>
</evidence>
<evidence type="ECO:0000313" key="4">
    <source>
        <dbReference type="EMBL" id="ARU64008.1"/>
    </source>
</evidence>
<accession>A0A1Y0ITR8</accession>
<dbReference type="KEGG" id="tum:CBW65_23740"/>
<gene>
    <name evidence="4" type="ORF">CBW65_23740</name>
</gene>
<feature type="domain" description="N-acetyltransferase" evidence="3">
    <location>
        <begin position="1"/>
        <end position="137"/>
    </location>
</feature>
<dbReference type="InterPro" id="IPR016181">
    <property type="entry name" value="Acyl_CoA_acyltransferase"/>
</dbReference>
<protein>
    <recommendedName>
        <fullName evidence="3">N-acetyltransferase domain-containing protein</fullName>
    </recommendedName>
</protein>
<keyword evidence="1" id="KW-0808">Transferase</keyword>
<dbReference type="Pfam" id="PF00583">
    <property type="entry name" value="Acetyltransf_1"/>
    <property type="match status" value="1"/>
</dbReference>
<dbReference type="Gene3D" id="3.40.630.30">
    <property type="match status" value="1"/>
</dbReference>
<dbReference type="CDD" id="cd04301">
    <property type="entry name" value="NAT_SF"/>
    <property type="match status" value="1"/>
</dbReference>
<proteinExistence type="predicted"/>
<sequence length="137" mass="16012">MDAEWNQEAAREIARNLVAYNQQHAAPEDAQAPQENFSLVLRDESGEIVGGLVGMMYWRRLKIELLWLHEKLRGQGHGSRLLQEMEEKAREKGARLIELDTISFQAPDFYKKHGYEVFGKIEDFPAGHTHYHYMKWL</sequence>
<reference evidence="5" key="1">
    <citation type="submission" date="2017-05" db="EMBL/GenBank/DDBJ databases">
        <authorList>
            <person name="Sung H."/>
        </authorList>
    </citation>
    <scope>NUCLEOTIDE SEQUENCE [LARGE SCALE GENOMIC DNA]</scope>
    <source>
        <strain evidence="5">AR23208</strain>
    </source>
</reference>
<dbReference type="EMBL" id="CP021434">
    <property type="protein sequence ID" value="ARU64008.1"/>
    <property type="molecule type" value="Genomic_DNA"/>
</dbReference>
<organism evidence="4 5">
    <name type="scientific">Tumebacillus avium</name>
    <dbReference type="NCBI Taxonomy" id="1903704"/>
    <lineage>
        <taxon>Bacteria</taxon>
        <taxon>Bacillati</taxon>
        <taxon>Bacillota</taxon>
        <taxon>Bacilli</taxon>
        <taxon>Bacillales</taxon>
        <taxon>Alicyclobacillaceae</taxon>
        <taxon>Tumebacillus</taxon>
    </lineage>
</organism>
<evidence type="ECO:0000256" key="2">
    <source>
        <dbReference type="ARBA" id="ARBA00023315"/>
    </source>
</evidence>
<dbReference type="PROSITE" id="PS51186">
    <property type="entry name" value="GNAT"/>
    <property type="match status" value="1"/>
</dbReference>
<keyword evidence="2" id="KW-0012">Acyltransferase</keyword>
<keyword evidence="5" id="KW-1185">Reference proteome</keyword>
<dbReference type="GO" id="GO:0016747">
    <property type="term" value="F:acyltransferase activity, transferring groups other than amino-acyl groups"/>
    <property type="evidence" value="ECO:0007669"/>
    <property type="project" value="InterPro"/>
</dbReference>
<evidence type="ECO:0000259" key="3">
    <source>
        <dbReference type="PROSITE" id="PS51186"/>
    </source>
</evidence>
<dbReference type="InterPro" id="IPR000182">
    <property type="entry name" value="GNAT_dom"/>
</dbReference>
<dbReference type="InterPro" id="IPR050832">
    <property type="entry name" value="Bact_Acetyltransf"/>
</dbReference>
<dbReference type="PANTHER" id="PTHR43877">
    <property type="entry name" value="AMINOALKYLPHOSPHONATE N-ACETYLTRANSFERASE-RELATED-RELATED"/>
    <property type="match status" value="1"/>
</dbReference>
<dbReference type="OrthoDB" id="9787920at2"/>
<name>A0A1Y0ITR8_9BACL</name>
<dbReference type="SUPFAM" id="SSF55729">
    <property type="entry name" value="Acyl-CoA N-acyltransferases (Nat)"/>
    <property type="match status" value="1"/>
</dbReference>
<dbReference type="AlphaFoldDB" id="A0A1Y0ITR8"/>